<protein>
    <submittedName>
        <fullName evidence="1">Uncharacterized protein</fullName>
    </submittedName>
</protein>
<dbReference type="EMBL" id="UINC01217903">
    <property type="protein sequence ID" value="SVE44708.1"/>
    <property type="molecule type" value="Genomic_DNA"/>
</dbReference>
<proteinExistence type="predicted"/>
<reference evidence="1" key="1">
    <citation type="submission" date="2018-05" db="EMBL/GenBank/DDBJ databases">
        <authorList>
            <person name="Lanie J.A."/>
            <person name="Ng W.-L."/>
            <person name="Kazmierczak K.M."/>
            <person name="Andrzejewski T.M."/>
            <person name="Davidsen T.M."/>
            <person name="Wayne K.J."/>
            <person name="Tettelin H."/>
            <person name="Glass J.I."/>
            <person name="Rusch D."/>
            <person name="Podicherti R."/>
            <person name="Tsui H.-C.T."/>
            <person name="Winkler M.E."/>
        </authorList>
    </citation>
    <scope>NUCLEOTIDE SEQUENCE</scope>
</reference>
<feature type="non-terminal residue" evidence="1">
    <location>
        <position position="29"/>
    </location>
</feature>
<name>A0A383DLH4_9ZZZZ</name>
<evidence type="ECO:0000313" key="1">
    <source>
        <dbReference type="EMBL" id="SVE44708.1"/>
    </source>
</evidence>
<gene>
    <name evidence="1" type="ORF">METZ01_LOCUS497562</name>
</gene>
<accession>A0A383DLH4</accession>
<dbReference type="AlphaFoldDB" id="A0A383DLH4"/>
<sequence length="29" mass="3499">MLHQKQKKRDNSTEPTRLVALFNNFQVVR</sequence>
<organism evidence="1">
    <name type="scientific">marine metagenome</name>
    <dbReference type="NCBI Taxonomy" id="408172"/>
    <lineage>
        <taxon>unclassified sequences</taxon>
        <taxon>metagenomes</taxon>
        <taxon>ecological metagenomes</taxon>
    </lineage>
</organism>